<dbReference type="Gene3D" id="3.60.21.10">
    <property type="match status" value="1"/>
</dbReference>
<evidence type="ECO:0000256" key="1">
    <source>
        <dbReference type="SAM" id="SignalP"/>
    </source>
</evidence>
<dbReference type="CDD" id="cd07383">
    <property type="entry name" value="MPP_Dcr2"/>
    <property type="match status" value="1"/>
</dbReference>
<dbReference type="EMBL" id="JABFUD020000024">
    <property type="protein sequence ID" value="KAI5060324.1"/>
    <property type="molecule type" value="Genomic_DNA"/>
</dbReference>
<proteinExistence type="predicted"/>
<dbReference type="GO" id="GO:0005737">
    <property type="term" value="C:cytoplasm"/>
    <property type="evidence" value="ECO:0007669"/>
    <property type="project" value="TreeGrafter"/>
</dbReference>
<protein>
    <recommendedName>
        <fullName evidence="2">Calcineurin-like phosphoesterase domain-containing protein</fullName>
    </recommendedName>
</protein>
<keyword evidence="4" id="KW-1185">Reference proteome</keyword>
<keyword evidence="1" id="KW-0732">Signal</keyword>
<dbReference type="InterPro" id="IPR029052">
    <property type="entry name" value="Metallo-depent_PP-like"/>
</dbReference>
<feature type="signal peptide" evidence="1">
    <location>
        <begin position="1"/>
        <end position="25"/>
    </location>
</feature>
<dbReference type="PANTHER" id="PTHR32440">
    <property type="entry name" value="PHOSPHATASE DCR2-RELATED-RELATED"/>
    <property type="match status" value="1"/>
</dbReference>
<dbReference type="AlphaFoldDB" id="A0A9D4Z3X5"/>
<dbReference type="SUPFAM" id="SSF56300">
    <property type="entry name" value="Metallo-dependent phosphatases"/>
    <property type="match status" value="1"/>
</dbReference>
<feature type="chain" id="PRO_5038713279" description="Calcineurin-like phosphoesterase domain-containing protein" evidence="1">
    <location>
        <begin position="26"/>
        <end position="358"/>
    </location>
</feature>
<dbReference type="Pfam" id="PF00149">
    <property type="entry name" value="Metallophos"/>
    <property type="match status" value="1"/>
</dbReference>
<reference evidence="3" key="1">
    <citation type="submission" date="2021-01" db="EMBL/GenBank/DDBJ databases">
        <title>Adiantum capillus-veneris genome.</title>
        <authorList>
            <person name="Fang Y."/>
            <person name="Liao Q."/>
        </authorList>
    </citation>
    <scope>NUCLEOTIDE SEQUENCE</scope>
    <source>
        <strain evidence="3">H3</strain>
        <tissue evidence="3">Leaf</tissue>
    </source>
</reference>
<dbReference type="PANTHER" id="PTHR32440:SF11">
    <property type="entry name" value="METALLOPHOSPHOESTERASE DOMAIN-CONTAINING PROTEIN"/>
    <property type="match status" value="1"/>
</dbReference>
<dbReference type="GO" id="GO:0016788">
    <property type="term" value="F:hydrolase activity, acting on ester bonds"/>
    <property type="evidence" value="ECO:0007669"/>
    <property type="project" value="TreeGrafter"/>
</dbReference>
<dbReference type="OrthoDB" id="783096at2759"/>
<accession>A0A9D4Z3X5</accession>
<sequence>MAAVGWLWCFIGVLLLNWRWGLSSSSLNFRGNTFTMALFADLHFGEAASEEWGPLQDVKSQRVMSFVLDAEKPDLVIFLGDILTANNMVCHNATNYWTQAISATLQRNISWASVFGNHDDMSFEWPVDWFGVAGIPGEDNIDHYFRGTTRAELMAHDMSFGASFSVKGSRSLWPSVSNYAMQIFSQNSTNLEEPLLILYFLDSGGGSYPELISARQISWFHEVASELNPDQRVPELAFWHIPTQGYVDIAPPPGSRIESPCVGSINLETVAPQVVELGFMELLSERRSMKAAFVGHNHGLDWCCPTKSAGMMYLCFARHTGYGGYGTWTRGARIIEQLNELDIWDKIHSGGVNGVYNV</sequence>
<name>A0A9D4Z3X5_ADICA</name>
<evidence type="ECO:0000313" key="4">
    <source>
        <dbReference type="Proteomes" id="UP000886520"/>
    </source>
</evidence>
<evidence type="ECO:0000259" key="2">
    <source>
        <dbReference type="Pfam" id="PF00149"/>
    </source>
</evidence>
<dbReference type="Proteomes" id="UP000886520">
    <property type="component" value="Chromosome 24"/>
</dbReference>
<comment type="caution">
    <text evidence="3">The sequence shown here is derived from an EMBL/GenBank/DDBJ whole genome shotgun (WGS) entry which is preliminary data.</text>
</comment>
<dbReference type="InterPro" id="IPR004843">
    <property type="entry name" value="Calcineurin-like_PHP"/>
</dbReference>
<feature type="domain" description="Calcineurin-like phosphoesterase" evidence="2">
    <location>
        <begin position="37"/>
        <end position="298"/>
    </location>
</feature>
<gene>
    <name evidence="3" type="ORF">GOP47_0024744</name>
</gene>
<evidence type="ECO:0000313" key="3">
    <source>
        <dbReference type="EMBL" id="KAI5060324.1"/>
    </source>
</evidence>
<organism evidence="3 4">
    <name type="scientific">Adiantum capillus-veneris</name>
    <name type="common">Maidenhair fern</name>
    <dbReference type="NCBI Taxonomy" id="13818"/>
    <lineage>
        <taxon>Eukaryota</taxon>
        <taxon>Viridiplantae</taxon>
        <taxon>Streptophyta</taxon>
        <taxon>Embryophyta</taxon>
        <taxon>Tracheophyta</taxon>
        <taxon>Polypodiopsida</taxon>
        <taxon>Polypodiidae</taxon>
        <taxon>Polypodiales</taxon>
        <taxon>Pteridineae</taxon>
        <taxon>Pteridaceae</taxon>
        <taxon>Vittarioideae</taxon>
        <taxon>Adiantum</taxon>
    </lineage>
</organism>